<keyword evidence="7" id="KW-1278">Translocase</keyword>
<accession>A0A124JTA2</accession>
<feature type="domain" description="AAA+ ATPase" evidence="9">
    <location>
        <begin position="146"/>
        <end position="326"/>
    </location>
</feature>
<evidence type="ECO:0000256" key="6">
    <source>
        <dbReference type="ARBA" id="ARBA00022927"/>
    </source>
</evidence>
<organism evidence="10 11">
    <name type="scientific">Novosphingobium fuchskuhlense</name>
    <dbReference type="NCBI Taxonomy" id="1117702"/>
    <lineage>
        <taxon>Bacteria</taxon>
        <taxon>Pseudomonadati</taxon>
        <taxon>Pseudomonadota</taxon>
        <taxon>Alphaproteobacteria</taxon>
        <taxon>Sphingomonadales</taxon>
        <taxon>Sphingomonadaceae</taxon>
        <taxon>Novosphingobium</taxon>
    </lineage>
</organism>
<keyword evidence="5" id="KW-0067">ATP-binding</keyword>
<comment type="caution">
    <text evidence="10">The sequence shown here is derived from an EMBL/GenBank/DDBJ whole genome shotgun (WGS) entry which is preliminary data.</text>
</comment>
<evidence type="ECO:0000256" key="3">
    <source>
        <dbReference type="ARBA" id="ARBA00022490"/>
    </source>
</evidence>
<comment type="catalytic activity">
    <reaction evidence="8">
        <text>ATP + H2O + cellular proteinSide 1 = ADP + phosphate + cellular proteinSide 2.</text>
        <dbReference type="EC" id="7.4.2.8"/>
    </reaction>
</comment>
<dbReference type="InterPro" id="IPR000194">
    <property type="entry name" value="ATPase_F1/V1/A1_a/bsu_nucl-bd"/>
</dbReference>
<evidence type="ECO:0000256" key="2">
    <source>
        <dbReference type="ARBA" id="ARBA00022448"/>
    </source>
</evidence>
<dbReference type="PANTHER" id="PTHR15184">
    <property type="entry name" value="ATP SYNTHASE"/>
    <property type="match status" value="1"/>
</dbReference>
<dbReference type="SUPFAM" id="SSF52540">
    <property type="entry name" value="P-loop containing nucleoside triphosphate hydrolases"/>
    <property type="match status" value="1"/>
</dbReference>
<sequence length="429" mass="45847">MLEDTQTRLPFGHVVGVNGPAIEASGPIGAIGDICVIESQNTEAVAYAKIVAANRDGISLMTLEDRLRPRPGDRVTASTFGASLRKGSGFAGRAIDALGRPIDGGLPVTGTERSALPSASMLRRRGPVQMIETGIRAIDGLLTLGEGQRIGVFAASGVGKTSLIDQIIRQVHADRIVVCLVGERGREVSGLWDAADQDRERLTLVASTSDESAVMRVRAVEQALAIACHWRACGEHVLFVIDSVTRYAMALREVGLAAGAPPTIRAYTPNVFAALPELVERCGAIDGEGAITAVMTVLSETDDVDDPIVEIMKSLLDGHIILSRRLADKRHFPAIDVVRSVSRQAERLMDSGQAGDARDAMEVLATYEENRVLIESGLYRAGASQQIDHSLRVRDGLMKFLAQPSAERCSLAATRKQLTAALQRGGSRV</sequence>
<dbReference type="GO" id="GO:0030257">
    <property type="term" value="C:type III protein secretion system complex"/>
    <property type="evidence" value="ECO:0007669"/>
    <property type="project" value="InterPro"/>
</dbReference>
<dbReference type="InterPro" id="IPR005714">
    <property type="entry name" value="ATPase_T3SS_FliI/YscN"/>
</dbReference>
<keyword evidence="4" id="KW-0547">Nucleotide-binding</keyword>
<dbReference type="Pfam" id="PF00006">
    <property type="entry name" value="ATP-synt_ab"/>
    <property type="match status" value="1"/>
</dbReference>
<evidence type="ECO:0000256" key="7">
    <source>
        <dbReference type="ARBA" id="ARBA00022967"/>
    </source>
</evidence>
<dbReference type="NCBIfam" id="TIGR01026">
    <property type="entry name" value="fliI_yscN"/>
    <property type="match status" value="1"/>
</dbReference>
<keyword evidence="11" id="KW-1185">Reference proteome</keyword>
<dbReference type="STRING" id="1117702.AQZ52_17505"/>
<dbReference type="InterPro" id="IPR050053">
    <property type="entry name" value="ATPase_alpha/beta_chains"/>
</dbReference>
<evidence type="ECO:0000256" key="5">
    <source>
        <dbReference type="ARBA" id="ARBA00022840"/>
    </source>
</evidence>
<dbReference type="GO" id="GO:0008564">
    <property type="term" value="F:protein-exporting ATPase activity"/>
    <property type="evidence" value="ECO:0007669"/>
    <property type="project" value="UniProtKB-EC"/>
</dbReference>
<evidence type="ECO:0000256" key="4">
    <source>
        <dbReference type="ARBA" id="ARBA00022741"/>
    </source>
</evidence>
<evidence type="ECO:0000256" key="1">
    <source>
        <dbReference type="ARBA" id="ARBA00004496"/>
    </source>
</evidence>
<keyword evidence="6" id="KW-0653">Protein transport</keyword>
<dbReference type="EMBL" id="LLZS01000011">
    <property type="protein sequence ID" value="KUR69964.1"/>
    <property type="molecule type" value="Genomic_DNA"/>
</dbReference>
<dbReference type="InterPro" id="IPR027417">
    <property type="entry name" value="P-loop_NTPase"/>
</dbReference>
<dbReference type="InterPro" id="IPR040627">
    <property type="entry name" value="T3SS_ATPase_C"/>
</dbReference>
<evidence type="ECO:0000259" key="9">
    <source>
        <dbReference type="SMART" id="SM00382"/>
    </source>
</evidence>
<dbReference type="InterPro" id="IPR020003">
    <property type="entry name" value="ATPase_a/bsu_AS"/>
</dbReference>
<comment type="subcellular location">
    <subcellularLocation>
        <location evidence="1">Cytoplasm</location>
    </subcellularLocation>
</comment>
<evidence type="ECO:0000313" key="11">
    <source>
        <dbReference type="Proteomes" id="UP000058012"/>
    </source>
</evidence>
<gene>
    <name evidence="10" type="ORF">AQZ52_17505</name>
</gene>
<reference evidence="10 11" key="1">
    <citation type="submission" date="2015-10" db="EMBL/GenBank/DDBJ databases">
        <title>Draft genome sequence of Novosphingobium fuchskuhlense DSM 25065 isolated from a surface water sample of the southwest basin of Lake Grosse Fuchskuhle.</title>
        <authorList>
            <person name="Ruckert C."/>
            <person name="Winkler A."/>
            <person name="Glaeser J."/>
            <person name="Grossart H.-P."/>
            <person name="Kalinowski J."/>
            <person name="Glaeser S."/>
        </authorList>
    </citation>
    <scope>NUCLEOTIDE SEQUENCE [LARGE SCALE GENOMIC DNA]</scope>
    <source>
        <strain evidence="10 11">FNE08-7</strain>
    </source>
</reference>
<dbReference type="PROSITE" id="PS00152">
    <property type="entry name" value="ATPASE_ALPHA_BETA"/>
    <property type="match status" value="1"/>
</dbReference>
<dbReference type="InterPro" id="IPR003593">
    <property type="entry name" value="AAA+_ATPase"/>
</dbReference>
<dbReference type="Proteomes" id="UP000058012">
    <property type="component" value="Unassembled WGS sequence"/>
</dbReference>
<dbReference type="Gene3D" id="3.40.50.12240">
    <property type="match status" value="1"/>
</dbReference>
<dbReference type="SMART" id="SM00382">
    <property type="entry name" value="AAA"/>
    <property type="match status" value="1"/>
</dbReference>
<keyword evidence="2" id="KW-0813">Transport</keyword>
<evidence type="ECO:0000313" key="10">
    <source>
        <dbReference type="EMBL" id="KUR69964.1"/>
    </source>
</evidence>
<evidence type="ECO:0000256" key="8">
    <source>
        <dbReference type="ARBA" id="ARBA00034006"/>
    </source>
</evidence>
<name>A0A124JTA2_9SPHN</name>
<keyword evidence="3" id="KW-0963">Cytoplasm</keyword>
<protein>
    <recommendedName>
        <fullName evidence="9">AAA+ ATPase domain-containing protein</fullName>
    </recommendedName>
</protein>
<dbReference type="GO" id="GO:0016887">
    <property type="term" value="F:ATP hydrolysis activity"/>
    <property type="evidence" value="ECO:0007669"/>
    <property type="project" value="InterPro"/>
</dbReference>
<dbReference type="AlphaFoldDB" id="A0A124JTA2"/>
<dbReference type="GO" id="GO:0005737">
    <property type="term" value="C:cytoplasm"/>
    <property type="evidence" value="ECO:0007669"/>
    <property type="project" value="UniProtKB-SubCell"/>
</dbReference>
<dbReference type="GO" id="GO:0030254">
    <property type="term" value="P:protein secretion by the type III secretion system"/>
    <property type="evidence" value="ECO:0007669"/>
    <property type="project" value="InterPro"/>
</dbReference>
<dbReference type="GO" id="GO:0005524">
    <property type="term" value="F:ATP binding"/>
    <property type="evidence" value="ECO:0007669"/>
    <property type="project" value="UniProtKB-KW"/>
</dbReference>
<dbReference type="Pfam" id="PF18269">
    <property type="entry name" value="T3SS_ATPase_C"/>
    <property type="match status" value="1"/>
</dbReference>
<dbReference type="PANTHER" id="PTHR15184:SF9">
    <property type="entry name" value="SPI-1 TYPE 3 SECRETION SYSTEM ATPASE"/>
    <property type="match status" value="1"/>
</dbReference>
<dbReference type="GO" id="GO:0046933">
    <property type="term" value="F:proton-transporting ATP synthase activity, rotational mechanism"/>
    <property type="evidence" value="ECO:0007669"/>
    <property type="project" value="TreeGrafter"/>
</dbReference>
<proteinExistence type="predicted"/>